<evidence type="ECO:0000313" key="2">
    <source>
        <dbReference type="Proteomes" id="UP001597560"/>
    </source>
</evidence>
<reference evidence="2" key="1">
    <citation type="journal article" date="2019" name="Int. J. Syst. Evol. Microbiol.">
        <title>The Global Catalogue of Microorganisms (GCM) 10K type strain sequencing project: providing services to taxonomists for standard genome sequencing and annotation.</title>
        <authorList>
            <consortium name="The Broad Institute Genomics Platform"/>
            <consortium name="The Broad Institute Genome Sequencing Center for Infectious Disease"/>
            <person name="Wu L."/>
            <person name="Ma J."/>
        </authorList>
    </citation>
    <scope>NUCLEOTIDE SEQUENCE [LARGE SCALE GENOMIC DNA]</scope>
    <source>
        <strain evidence="2">KCTC 23098</strain>
    </source>
</reference>
<comment type="caution">
    <text evidence="1">The sequence shown here is derived from an EMBL/GenBank/DDBJ whole genome shotgun (WGS) entry which is preliminary data.</text>
</comment>
<protein>
    <submittedName>
        <fullName evidence="1">Uncharacterized protein</fullName>
    </submittedName>
</protein>
<dbReference type="RefSeq" id="WP_377609489.1">
    <property type="nucleotide sequence ID" value="NZ_JBHUPA010000002.1"/>
</dbReference>
<dbReference type="EMBL" id="JBHUPA010000002">
    <property type="protein sequence ID" value="MFD2961351.1"/>
    <property type="molecule type" value="Genomic_DNA"/>
</dbReference>
<proteinExistence type="predicted"/>
<accession>A0ABW6AZX6</accession>
<evidence type="ECO:0000313" key="1">
    <source>
        <dbReference type="EMBL" id="MFD2961351.1"/>
    </source>
</evidence>
<organism evidence="1 2">
    <name type="scientific">Olivibacter jilunii</name>
    <dbReference type="NCBI Taxonomy" id="985016"/>
    <lineage>
        <taxon>Bacteria</taxon>
        <taxon>Pseudomonadati</taxon>
        <taxon>Bacteroidota</taxon>
        <taxon>Sphingobacteriia</taxon>
        <taxon>Sphingobacteriales</taxon>
        <taxon>Sphingobacteriaceae</taxon>
        <taxon>Olivibacter</taxon>
    </lineage>
</organism>
<sequence length="152" mass="17680">MEEVLLNKVTTVLQPLIDSNNIKEIDFDYGQLEYYDTRPDLNFPAILVEIDFPNTQSMSFDKTIQHVNAIITLRIALQVIDESSTRTPILRRNKALERFSLNKEVYKLMQSFTDDETGYFDRISQTQEKRVDGYKVTNMKFAVSFEDHTAEG</sequence>
<gene>
    <name evidence="1" type="ORF">ACFS6J_06125</name>
</gene>
<keyword evidence="2" id="KW-1185">Reference proteome</keyword>
<name>A0ABW6AZX6_9SPHI</name>
<dbReference type="Proteomes" id="UP001597560">
    <property type="component" value="Unassembled WGS sequence"/>
</dbReference>